<sequence>MNTNCKHDDSEYGLYQAISEEQKLRTWEATSDEWGLPFMSVQDYVAREKIQSNSNFTRNNITYWLYGKKAEFEKDPATLNFVSHAETYDRKAILRKANTSEVTDITCKGVASVFCRHEHRKKGHGKAMMSELYQKLSQISGISNLYSDIGDTFYSSLGWDVYPYLVVEIPTFSQKNTTIINSTKSDSVSLMDKDMARRFITADAIVARQELEEAPVAEHARFMILPTADTLDWRWIRDEYEGVQILKVQGFPNVFGAFNNSGIGNIDDVLNTILSSKSPNDIPASSLLPSFIIWTPRYRKQKIRILRARFNSAQDIKPLLDVAIAEANRLNLPKVVLWNADKAFHTTLKSQLDAEFVVLKDNLPSVATFFENNKNCEWLLNENYCWN</sequence>
<organism evidence="2 3">
    <name type="scientific">Smittium simulii</name>
    <dbReference type="NCBI Taxonomy" id="133385"/>
    <lineage>
        <taxon>Eukaryota</taxon>
        <taxon>Fungi</taxon>
        <taxon>Fungi incertae sedis</taxon>
        <taxon>Zoopagomycota</taxon>
        <taxon>Kickxellomycotina</taxon>
        <taxon>Harpellomycetes</taxon>
        <taxon>Harpellales</taxon>
        <taxon>Legeriomycetaceae</taxon>
        <taxon>Smittium</taxon>
    </lineage>
</organism>
<dbReference type="OrthoDB" id="2020070at2759"/>
<dbReference type="Pfam" id="PF22998">
    <property type="entry name" value="GNAT_LYC1-like"/>
    <property type="match status" value="1"/>
</dbReference>
<dbReference type="PANTHER" id="PTHR34815">
    <property type="entry name" value="LYSINE ACETYLTRANSFERASE"/>
    <property type="match status" value="1"/>
</dbReference>
<keyword evidence="3" id="KW-1185">Reference proteome</keyword>
<dbReference type="AlphaFoldDB" id="A0A2T9YUV5"/>
<evidence type="ECO:0000313" key="3">
    <source>
        <dbReference type="Proteomes" id="UP000245383"/>
    </source>
</evidence>
<evidence type="ECO:0000259" key="1">
    <source>
        <dbReference type="Pfam" id="PF22998"/>
    </source>
</evidence>
<dbReference type="SUPFAM" id="SSF55729">
    <property type="entry name" value="Acyl-CoA N-acyltransferases (Nat)"/>
    <property type="match status" value="1"/>
</dbReference>
<dbReference type="InterPro" id="IPR016181">
    <property type="entry name" value="Acyl_CoA_acyltransferase"/>
</dbReference>
<name>A0A2T9YUV5_9FUNG</name>
<dbReference type="Proteomes" id="UP000245383">
    <property type="component" value="Unassembled WGS sequence"/>
</dbReference>
<dbReference type="PANTHER" id="PTHR34815:SF2">
    <property type="entry name" value="N-ACETYLTRANSFERASE DOMAIN-CONTAINING PROTEIN"/>
    <property type="match status" value="1"/>
</dbReference>
<evidence type="ECO:0000313" key="2">
    <source>
        <dbReference type="EMBL" id="PVU96118.1"/>
    </source>
</evidence>
<accession>A0A2T9YUV5</accession>
<comment type="caution">
    <text evidence="2">The sequence shown here is derived from an EMBL/GenBank/DDBJ whole genome shotgun (WGS) entry which is preliminary data.</text>
</comment>
<proteinExistence type="predicted"/>
<reference evidence="2 3" key="1">
    <citation type="journal article" date="2018" name="MBio">
        <title>Comparative Genomics Reveals the Core Gene Toolbox for the Fungus-Insect Symbiosis.</title>
        <authorList>
            <person name="Wang Y."/>
            <person name="Stata M."/>
            <person name="Wang W."/>
            <person name="Stajich J.E."/>
            <person name="White M.M."/>
            <person name="Moncalvo J.M."/>
        </authorList>
    </citation>
    <scope>NUCLEOTIDE SEQUENCE [LARGE SCALE GENOMIC DNA]</scope>
    <source>
        <strain evidence="2 3">SWE-8-4</strain>
    </source>
</reference>
<dbReference type="EMBL" id="MBFR01000040">
    <property type="protein sequence ID" value="PVU96118.1"/>
    <property type="molecule type" value="Genomic_DNA"/>
</dbReference>
<dbReference type="Gene3D" id="3.40.630.30">
    <property type="match status" value="1"/>
</dbReference>
<gene>
    <name evidence="2" type="ORF">BB561_001392</name>
</gene>
<dbReference type="STRING" id="133385.A0A2T9YUV5"/>
<dbReference type="InterPro" id="IPR055100">
    <property type="entry name" value="GNAT_LYC1-like"/>
</dbReference>
<feature type="domain" description="LYC1 C-terminal" evidence="1">
    <location>
        <begin position="181"/>
        <end position="386"/>
    </location>
</feature>
<protein>
    <recommendedName>
        <fullName evidence="1">LYC1 C-terminal domain-containing protein</fullName>
    </recommendedName>
</protein>
<dbReference type="InterPro" id="IPR053013">
    <property type="entry name" value="LAT"/>
</dbReference>